<feature type="transmembrane region" description="Helical" evidence="1">
    <location>
        <begin position="88"/>
        <end position="108"/>
    </location>
</feature>
<evidence type="ECO:0008006" key="4">
    <source>
        <dbReference type="Google" id="ProtNLM"/>
    </source>
</evidence>
<keyword evidence="1" id="KW-0812">Transmembrane</keyword>
<feature type="transmembrane region" description="Helical" evidence="1">
    <location>
        <begin position="337"/>
        <end position="359"/>
    </location>
</feature>
<sequence length="431" mass="47444">MSLFGNDARAPVVGLALEGIFYGLHVALSAWILAFQMRDRKMSSRTGCGQILTLVLLLLDASSTFQRPRLAKALSSYIWKQTASCTKFTSLLSVASNAIVTVCGMWQVEPTMSLFGNDARAPIVGLALEGMFYGFSVCMFGLSVWVLGFQMRERKMSSRMLVVSFVLWILSTIHVFAFTFHNESAIGPEVFLSDISGPISLLNNTVYCLQTLIGDAVLIYRCAVVWNRRDVIILPSMAWLASLGTLCFLLNSLAHGTFRGNEVVIFYAATLTANLLATCLLAFRIWRADQNARKLNSTNNNSLRPLLIVIIETGALYSVMLIMALVTSIHFLPMEYVVNGIVPSIISITFNMIFIRVGLGRRNHDQRQVQAGGGGGREFHRSSSIRFNKNSLKPADESIPATTMDLDSLVSNKTTFTAGTAFDLEVNDSTV</sequence>
<comment type="caution">
    <text evidence="2">The sequence shown here is derived from an EMBL/GenBank/DDBJ whole genome shotgun (WGS) entry which is preliminary data.</text>
</comment>
<keyword evidence="1" id="KW-1133">Transmembrane helix</keyword>
<name>A0AAD7CGH1_9AGAR</name>
<accession>A0AAD7CGH1</accession>
<keyword evidence="3" id="KW-1185">Reference proteome</keyword>
<organism evidence="2 3">
    <name type="scientific">Roridomyces roridus</name>
    <dbReference type="NCBI Taxonomy" id="1738132"/>
    <lineage>
        <taxon>Eukaryota</taxon>
        <taxon>Fungi</taxon>
        <taxon>Dikarya</taxon>
        <taxon>Basidiomycota</taxon>
        <taxon>Agaricomycotina</taxon>
        <taxon>Agaricomycetes</taxon>
        <taxon>Agaricomycetidae</taxon>
        <taxon>Agaricales</taxon>
        <taxon>Marasmiineae</taxon>
        <taxon>Mycenaceae</taxon>
        <taxon>Roridomyces</taxon>
    </lineage>
</organism>
<feature type="transmembrane region" description="Helical" evidence="1">
    <location>
        <begin position="12"/>
        <end position="35"/>
    </location>
</feature>
<feature type="transmembrane region" description="Helical" evidence="1">
    <location>
        <begin position="130"/>
        <end position="149"/>
    </location>
</feature>
<evidence type="ECO:0000256" key="1">
    <source>
        <dbReference type="SAM" id="Phobius"/>
    </source>
</evidence>
<dbReference type="EMBL" id="JARKIF010000002">
    <property type="protein sequence ID" value="KAJ7647966.1"/>
    <property type="molecule type" value="Genomic_DNA"/>
</dbReference>
<evidence type="ECO:0000313" key="2">
    <source>
        <dbReference type="EMBL" id="KAJ7647966.1"/>
    </source>
</evidence>
<feature type="transmembrane region" description="Helical" evidence="1">
    <location>
        <begin position="161"/>
        <end position="181"/>
    </location>
</feature>
<reference evidence="2" key="1">
    <citation type="submission" date="2023-03" db="EMBL/GenBank/DDBJ databases">
        <title>Massive genome expansion in bonnet fungi (Mycena s.s.) driven by repeated elements and novel gene families across ecological guilds.</title>
        <authorList>
            <consortium name="Lawrence Berkeley National Laboratory"/>
            <person name="Harder C.B."/>
            <person name="Miyauchi S."/>
            <person name="Viragh M."/>
            <person name="Kuo A."/>
            <person name="Thoen E."/>
            <person name="Andreopoulos B."/>
            <person name="Lu D."/>
            <person name="Skrede I."/>
            <person name="Drula E."/>
            <person name="Henrissat B."/>
            <person name="Morin E."/>
            <person name="Kohler A."/>
            <person name="Barry K."/>
            <person name="LaButti K."/>
            <person name="Morin E."/>
            <person name="Salamov A."/>
            <person name="Lipzen A."/>
            <person name="Mereny Z."/>
            <person name="Hegedus B."/>
            <person name="Baldrian P."/>
            <person name="Stursova M."/>
            <person name="Weitz H."/>
            <person name="Taylor A."/>
            <person name="Grigoriev I.V."/>
            <person name="Nagy L.G."/>
            <person name="Martin F."/>
            <person name="Kauserud H."/>
        </authorList>
    </citation>
    <scope>NUCLEOTIDE SEQUENCE</scope>
    <source>
        <strain evidence="2">9284</strain>
    </source>
</reference>
<feature type="transmembrane region" description="Helical" evidence="1">
    <location>
        <begin position="306"/>
        <end position="331"/>
    </location>
</feature>
<gene>
    <name evidence="2" type="ORF">FB45DRAFT_1052364</name>
</gene>
<keyword evidence="1" id="KW-0472">Membrane</keyword>
<dbReference type="AlphaFoldDB" id="A0AAD7CGH1"/>
<dbReference type="Proteomes" id="UP001221142">
    <property type="component" value="Unassembled WGS sequence"/>
</dbReference>
<evidence type="ECO:0000313" key="3">
    <source>
        <dbReference type="Proteomes" id="UP001221142"/>
    </source>
</evidence>
<feature type="transmembrane region" description="Helical" evidence="1">
    <location>
        <begin position="265"/>
        <end position="286"/>
    </location>
</feature>
<protein>
    <recommendedName>
        <fullName evidence="4">Transmembrane protein</fullName>
    </recommendedName>
</protein>
<feature type="transmembrane region" description="Helical" evidence="1">
    <location>
        <begin position="232"/>
        <end position="253"/>
    </location>
</feature>
<proteinExistence type="predicted"/>
<feature type="transmembrane region" description="Helical" evidence="1">
    <location>
        <begin position="201"/>
        <end position="220"/>
    </location>
</feature>